<dbReference type="RefSeq" id="WP_111471964.1">
    <property type="nucleotide sequence ID" value="NZ_QLIX01000023.1"/>
</dbReference>
<protein>
    <submittedName>
        <fullName evidence="2">Uncharacterized protein</fullName>
    </submittedName>
</protein>
<organism evidence="2 3">
    <name type="scientific">Roseicella frigidaeris</name>
    <dbReference type="NCBI Taxonomy" id="2230885"/>
    <lineage>
        <taxon>Bacteria</taxon>
        <taxon>Pseudomonadati</taxon>
        <taxon>Pseudomonadota</taxon>
        <taxon>Alphaproteobacteria</taxon>
        <taxon>Acetobacterales</taxon>
        <taxon>Roseomonadaceae</taxon>
        <taxon>Roseicella</taxon>
    </lineage>
</organism>
<keyword evidence="1" id="KW-0812">Transmembrane</keyword>
<keyword evidence="1" id="KW-0472">Membrane</keyword>
<comment type="caution">
    <text evidence="2">The sequence shown here is derived from an EMBL/GenBank/DDBJ whole genome shotgun (WGS) entry which is preliminary data.</text>
</comment>
<dbReference type="OrthoDB" id="7284714at2"/>
<gene>
    <name evidence="2" type="ORF">DOO78_21650</name>
</gene>
<name>A0A327M436_9PROT</name>
<evidence type="ECO:0000256" key="1">
    <source>
        <dbReference type="SAM" id="Phobius"/>
    </source>
</evidence>
<dbReference type="Proteomes" id="UP000249065">
    <property type="component" value="Unassembled WGS sequence"/>
</dbReference>
<feature type="transmembrane region" description="Helical" evidence="1">
    <location>
        <begin position="37"/>
        <end position="57"/>
    </location>
</feature>
<keyword evidence="1" id="KW-1133">Transmembrane helix</keyword>
<sequence>MRQAALQHVVLALVVFATFAWMDLVSAEMLRRAVMYTLVWFGASTLLVASAGAWIALARTRDHRDH</sequence>
<proteinExistence type="predicted"/>
<dbReference type="EMBL" id="QLIX01000023">
    <property type="protein sequence ID" value="RAI56963.1"/>
    <property type="molecule type" value="Genomic_DNA"/>
</dbReference>
<evidence type="ECO:0000313" key="3">
    <source>
        <dbReference type="Proteomes" id="UP000249065"/>
    </source>
</evidence>
<evidence type="ECO:0000313" key="2">
    <source>
        <dbReference type="EMBL" id="RAI56963.1"/>
    </source>
</evidence>
<keyword evidence="3" id="KW-1185">Reference proteome</keyword>
<reference evidence="3" key="1">
    <citation type="submission" date="2018-06" db="EMBL/GenBank/DDBJ databases">
        <authorList>
            <person name="Khan S.A."/>
        </authorList>
    </citation>
    <scope>NUCLEOTIDE SEQUENCE [LARGE SCALE GENOMIC DNA]</scope>
    <source>
        <strain evidence="3">DB-1506</strain>
    </source>
</reference>
<accession>A0A327M436</accession>
<dbReference type="AlphaFoldDB" id="A0A327M436"/>